<accession>A0ABW9JIA6</accession>
<proteinExistence type="predicted"/>
<dbReference type="InterPro" id="IPR035287">
    <property type="entry name" value="DUF5362"/>
</dbReference>
<evidence type="ECO:0000256" key="1">
    <source>
        <dbReference type="SAM" id="Phobius"/>
    </source>
</evidence>
<feature type="transmembrane region" description="Helical" evidence="1">
    <location>
        <begin position="80"/>
        <end position="97"/>
    </location>
</feature>
<evidence type="ECO:0000313" key="2">
    <source>
        <dbReference type="EMBL" id="MFN0292129.1"/>
    </source>
</evidence>
<keyword evidence="1" id="KW-0812">Transmembrane</keyword>
<evidence type="ECO:0000313" key="3">
    <source>
        <dbReference type="Proteomes" id="UP001517367"/>
    </source>
</evidence>
<keyword evidence="1" id="KW-1133">Transmembrane helix</keyword>
<name>A0ABW9JIA6_9SPHI</name>
<sequence>MEDQTQFENLEEQKYPQLIVTEDMRSYIYDMAKWANFLGIVGLVISAFLLLAALTVGPTINANPEMGKMLGQLGAMDGTTISIVFLIYGALIFYPSLSMMRYASKAKQGVLYGDQENLNEATSRLKSIFKYFGVLTIVFIVLYLMTLFSAVLGGIK</sequence>
<keyword evidence="3" id="KW-1185">Reference proteome</keyword>
<comment type="caution">
    <text evidence="2">The sequence shown here is derived from an EMBL/GenBank/DDBJ whole genome shotgun (WGS) entry which is preliminary data.</text>
</comment>
<organism evidence="2 3">
    <name type="scientific">Pedobacter helvus</name>
    <dbReference type="NCBI Taxonomy" id="2563444"/>
    <lineage>
        <taxon>Bacteria</taxon>
        <taxon>Pseudomonadati</taxon>
        <taxon>Bacteroidota</taxon>
        <taxon>Sphingobacteriia</taxon>
        <taxon>Sphingobacteriales</taxon>
        <taxon>Sphingobacteriaceae</taxon>
        <taxon>Pedobacter</taxon>
    </lineage>
</organism>
<gene>
    <name evidence="2" type="ORF">E5L68_012045</name>
</gene>
<keyword evidence="1" id="KW-0472">Membrane</keyword>
<dbReference type="Proteomes" id="UP001517367">
    <property type="component" value="Unassembled WGS sequence"/>
</dbReference>
<reference evidence="2 3" key="1">
    <citation type="submission" date="2024-12" db="EMBL/GenBank/DDBJ databases">
        <authorList>
            <person name="Hu S."/>
        </authorList>
    </citation>
    <scope>NUCLEOTIDE SEQUENCE [LARGE SCALE GENOMIC DNA]</scope>
    <source>
        <strain evidence="2 3">P-25</strain>
    </source>
</reference>
<dbReference type="RefSeq" id="WP_138730955.1">
    <property type="nucleotide sequence ID" value="NZ_SRMP02000020.1"/>
</dbReference>
<protein>
    <submittedName>
        <fullName evidence="2">DUF5362 family protein</fullName>
    </submittedName>
</protein>
<feature type="transmembrane region" description="Helical" evidence="1">
    <location>
        <begin position="131"/>
        <end position="155"/>
    </location>
</feature>
<dbReference type="EMBL" id="SRMP02000020">
    <property type="protein sequence ID" value="MFN0292129.1"/>
    <property type="molecule type" value="Genomic_DNA"/>
</dbReference>
<dbReference type="Pfam" id="PF17319">
    <property type="entry name" value="DUF5362"/>
    <property type="match status" value="1"/>
</dbReference>
<feature type="transmembrane region" description="Helical" evidence="1">
    <location>
        <begin position="34"/>
        <end position="60"/>
    </location>
</feature>